<dbReference type="Pfam" id="PF01128">
    <property type="entry name" value="IspD"/>
    <property type="match status" value="1"/>
</dbReference>
<dbReference type="PANTHER" id="PTHR32125">
    <property type="entry name" value="2-C-METHYL-D-ERYTHRITOL 4-PHOSPHATE CYTIDYLYLTRANSFERASE, CHLOROPLASTIC"/>
    <property type="match status" value="1"/>
</dbReference>
<reference evidence="5" key="1">
    <citation type="journal article" date="2021" name="PeerJ">
        <title>Extensive microbial diversity within the chicken gut microbiome revealed by metagenomics and culture.</title>
        <authorList>
            <person name="Gilroy R."/>
            <person name="Ravi A."/>
            <person name="Getino M."/>
            <person name="Pursley I."/>
            <person name="Horton D.L."/>
            <person name="Alikhan N.F."/>
            <person name="Baker D."/>
            <person name="Gharbi K."/>
            <person name="Hall N."/>
            <person name="Watson M."/>
            <person name="Adriaenssens E.M."/>
            <person name="Foster-Nyarko E."/>
            <person name="Jarju S."/>
            <person name="Secka A."/>
            <person name="Antonio M."/>
            <person name="Oren A."/>
            <person name="Chaudhuri R.R."/>
            <person name="La Ragione R."/>
            <person name="Hildebrand F."/>
            <person name="Pallen M.J."/>
        </authorList>
    </citation>
    <scope>NUCLEOTIDE SEQUENCE</scope>
    <source>
        <strain evidence="5">CHK185-5351</strain>
    </source>
</reference>
<feature type="site" description="Transition state stabilizer" evidence="4">
    <location>
        <position position="18"/>
    </location>
</feature>
<dbReference type="GO" id="GO:0019288">
    <property type="term" value="P:isopentenyl diphosphate biosynthetic process, methylerythritol 4-phosphate pathway"/>
    <property type="evidence" value="ECO:0007669"/>
    <property type="project" value="UniProtKB-UniRule"/>
</dbReference>
<dbReference type="GO" id="GO:0050518">
    <property type="term" value="F:2-C-methyl-D-erythritol 4-phosphate cytidylyltransferase activity"/>
    <property type="evidence" value="ECO:0007669"/>
    <property type="project" value="UniProtKB-UniRule"/>
</dbReference>
<evidence type="ECO:0000256" key="3">
    <source>
        <dbReference type="ARBA" id="ARBA00023229"/>
    </source>
</evidence>
<evidence type="ECO:0000313" key="5">
    <source>
        <dbReference type="EMBL" id="HJC15370.1"/>
    </source>
</evidence>
<reference evidence="5" key="2">
    <citation type="submission" date="2021-04" db="EMBL/GenBank/DDBJ databases">
        <authorList>
            <person name="Gilroy R."/>
        </authorList>
    </citation>
    <scope>NUCLEOTIDE SEQUENCE</scope>
    <source>
        <strain evidence="5">CHK185-5351</strain>
    </source>
</reference>
<dbReference type="AlphaFoldDB" id="A0A9D2SMA3"/>
<dbReference type="EMBL" id="DWWU01000023">
    <property type="protein sequence ID" value="HJC15370.1"/>
    <property type="molecule type" value="Genomic_DNA"/>
</dbReference>
<dbReference type="Gene3D" id="3.90.550.10">
    <property type="entry name" value="Spore Coat Polysaccharide Biosynthesis Protein SpsA, Chain A"/>
    <property type="match status" value="1"/>
</dbReference>
<dbReference type="PANTHER" id="PTHR32125:SF4">
    <property type="entry name" value="2-C-METHYL-D-ERYTHRITOL 4-PHOSPHATE CYTIDYLYLTRANSFERASE, CHLOROPLASTIC"/>
    <property type="match status" value="1"/>
</dbReference>
<dbReference type="CDD" id="cd02516">
    <property type="entry name" value="CDP-ME_synthetase"/>
    <property type="match status" value="1"/>
</dbReference>
<comment type="function">
    <text evidence="4">Catalyzes the formation of 4-diphosphocytidyl-2-C-methyl-D-erythritol from CTP and 2-C-methyl-D-erythritol 4-phosphate (MEP).</text>
</comment>
<dbReference type="InterPro" id="IPR001228">
    <property type="entry name" value="IspD"/>
</dbReference>
<organism evidence="5 6">
    <name type="scientific">Candidatus Fusicatenibacter intestinigallinarum</name>
    <dbReference type="NCBI Taxonomy" id="2838598"/>
    <lineage>
        <taxon>Bacteria</taxon>
        <taxon>Bacillati</taxon>
        <taxon>Bacillota</taxon>
        <taxon>Clostridia</taxon>
        <taxon>Lachnospirales</taxon>
        <taxon>Lachnospiraceae</taxon>
        <taxon>Fusicatenibacter</taxon>
    </lineage>
</organism>
<dbReference type="FunFam" id="3.90.550.10:FF:000003">
    <property type="entry name" value="2-C-methyl-D-erythritol 4-phosphate cytidylyltransferase"/>
    <property type="match status" value="1"/>
</dbReference>
<accession>A0A9D2SMA3</accession>
<keyword evidence="2 4" id="KW-0548">Nucleotidyltransferase</keyword>
<evidence type="ECO:0000256" key="4">
    <source>
        <dbReference type="HAMAP-Rule" id="MF_00108"/>
    </source>
</evidence>
<evidence type="ECO:0000313" key="6">
    <source>
        <dbReference type="Proteomes" id="UP000823849"/>
    </source>
</evidence>
<keyword evidence="3 4" id="KW-0414">Isoprene biosynthesis</keyword>
<sequence length="246" mass="27389">MERKHCTAVVLAAGKGTRMGTAVAKQYLNIGGRPVVSYALEAFERSPLIDDIVLMTGDRQQEYCRQNLVQKFGLKKVKKICAGGRERYESVARAIEMLRESPEIGNTDGYVFIHDGARPFVTEDIIERTFRAVEQFQACAAGMPVKDTIKLTDAEGKIVESPDRSRVWQAQTPQAFSVPLIAEAFRRLRETDPSGITDDAMVVESQMGVAVRMVEGSYRNIKITTPEDLLIAEALLKSEQKKEDCS</sequence>
<feature type="site" description="Positions MEP for the nucleophilic attack" evidence="4">
    <location>
        <position position="222"/>
    </location>
</feature>
<name>A0A9D2SMA3_9FIRM</name>
<dbReference type="InterPro" id="IPR029044">
    <property type="entry name" value="Nucleotide-diphossugar_trans"/>
</dbReference>
<feature type="site" description="Transition state stabilizer" evidence="4">
    <location>
        <position position="25"/>
    </location>
</feature>
<evidence type="ECO:0000256" key="1">
    <source>
        <dbReference type="ARBA" id="ARBA00022679"/>
    </source>
</evidence>
<comment type="similarity">
    <text evidence="4">Belongs to the IspD/TarI cytidylyltransferase family. IspD subfamily.</text>
</comment>
<dbReference type="InterPro" id="IPR050088">
    <property type="entry name" value="IspD/TarI_cytidylyltransf_bact"/>
</dbReference>
<comment type="pathway">
    <text evidence="4">Isoprenoid biosynthesis; isopentenyl diphosphate biosynthesis via DXP pathway; isopentenyl diphosphate from 1-deoxy-D-xylulose 5-phosphate: step 2/6.</text>
</comment>
<dbReference type="Proteomes" id="UP000823849">
    <property type="component" value="Unassembled WGS sequence"/>
</dbReference>
<dbReference type="EC" id="2.7.7.60" evidence="4"/>
<feature type="site" description="Positions MEP for the nucleophilic attack" evidence="4">
    <location>
        <position position="164"/>
    </location>
</feature>
<dbReference type="InterPro" id="IPR034683">
    <property type="entry name" value="IspD/TarI"/>
</dbReference>
<dbReference type="HAMAP" id="MF_00108">
    <property type="entry name" value="IspD"/>
    <property type="match status" value="1"/>
</dbReference>
<dbReference type="SUPFAM" id="SSF53448">
    <property type="entry name" value="Nucleotide-diphospho-sugar transferases"/>
    <property type="match status" value="1"/>
</dbReference>
<gene>
    <name evidence="4 5" type="primary">ispD</name>
    <name evidence="5" type="ORF">H9705_06010</name>
</gene>
<keyword evidence="1 4" id="KW-0808">Transferase</keyword>
<proteinExistence type="inferred from homology"/>
<dbReference type="NCBIfam" id="TIGR00453">
    <property type="entry name" value="ispD"/>
    <property type="match status" value="1"/>
</dbReference>
<comment type="catalytic activity">
    <reaction evidence="4">
        <text>2-C-methyl-D-erythritol 4-phosphate + CTP + H(+) = 4-CDP-2-C-methyl-D-erythritol + diphosphate</text>
        <dbReference type="Rhea" id="RHEA:13429"/>
        <dbReference type="ChEBI" id="CHEBI:15378"/>
        <dbReference type="ChEBI" id="CHEBI:33019"/>
        <dbReference type="ChEBI" id="CHEBI:37563"/>
        <dbReference type="ChEBI" id="CHEBI:57823"/>
        <dbReference type="ChEBI" id="CHEBI:58262"/>
        <dbReference type="EC" id="2.7.7.60"/>
    </reaction>
</comment>
<protein>
    <recommendedName>
        <fullName evidence="4">2-C-methyl-D-erythritol 4-phosphate cytidylyltransferase</fullName>
        <ecNumber evidence="4">2.7.7.60</ecNumber>
    </recommendedName>
    <alternativeName>
        <fullName evidence="4">4-diphosphocytidyl-2C-methyl-D-erythritol synthase</fullName>
    </alternativeName>
    <alternativeName>
        <fullName evidence="4">MEP cytidylyltransferase</fullName>
        <shortName evidence="4">MCT</shortName>
    </alternativeName>
</protein>
<evidence type="ECO:0000256" key="2">
    <source>
        <dbReference type="ARBA" id="ARBA00022695"/>
    </source>
</evidence>
<comment type="caution">
    <text evidence="5">The sequence shown here is derived from an EMBL/GenBank/DDBJ whole genome shotgun (WGS) entry which is preliminary data.</text>
</comment>